<dbReference type="Proteomes" id="UP000751190">
    <property type="component" value="Unassembled WGS sequence"/>
</dbReference>
<accession>A0A8J6CB45</accession>
<feature type="region of interest" description="Disordered" evidence="1">
    <location>
        <begin position="348"/>
        <end position="368"/>
    </location>
</feature>
<proteinExistence type="predicted"/>
<name>A0A8J6CB45_DIALT</name>
<protein>
    <submittedName>
        <fullName evidence="2">Uncharacterized protein</fullName>
    </submittedName>
</protein>
<sequence>MLLLTILSAAAALTSDRLRCLGRAWACGASVEPAPHRVAFIVTSGHGSNMMRGMHIAAMLNHTLLYCSHAADLSGFEVVVHVKELCTAVLARWRDVAHVHDHVDNFDRAPVELRAGLVGEIFNTEAHMREVCGRPVCAVIPHPFNLPCAVRGEQRRLEDGGLRVGLVGCGVPPGLVEAVRNMSSVRHVHLERCMVLETTARMCTRFYDKLDVAIAWLNTDAVSNSTKHARVRRFKPAERYQNPVALGIPTIGHTAYESMREIGPDSLLCDSLACVNRTLLALHEHLRAPEHDSRHANAAGASPVVRAVRQAVRLQRVAVQRIIDTLPRMYADLFARVVHAHRVRQQQRKFSARIRRHTDAAARRRQHA</sequence>
<organism evidence="2 3">
    <name type="scientific">Diacronema lutheri</name>
    <name type="common">Unicellular marine alga</name>
    <name type="synonym">Monochrysis lutheri</name>
    <dbReference type="NCBI Taxonomy" id="2081491"/>
    <lineage>
        <taxon>Eukaryota</taxon>
        <taxon>Haptista</taxon>
        <taxon>Haptophyta</taxon>
        <taxon>Pavlovophyceae</taxon>
        <taxon>Pavlovales</taxon>
        <taxon>Pavlovaceae</taxon>
        <taxon>Diacronema</taxon>
    </lineage>
</organism>
<dbReference type="AlphaFoldDB" id="A0A8J6CB45"/>
<comment type="caution">
    <text evidence="2">The sequence shown here is derived from an EMBL/GenBank/DDBJ whole genome shotgun (WGS) entry which is preliminary data.</text>
</comment>
<evidence type="ECO:0000256" key="1">
    <source>
        <dbReference type="SAM" id="MobiDB-lite"/>
    </source>
</evidence>
<dbReference type="EMBL" id="JAGTXO010000004">
    <property type="protein sequence ID" value="KAG8468337.1"/>
    <property type="molecule type" value="Genomic_DNA"/>
</dbReference>
<keyword evidence="3" id="KW-1185">Reference proteome</keyword>
<evidence type="ECO:0000313" key="2">
    <source>
        <dbReference type="EMBL" id="KAG8468337.1"/>
    </source>
</evidence>
<gene>
    <name evidence="2" type="ORF">KFE25_013420</name>
</gene>
<evidence type="ECO:0000313" key="3">
    <source>
        <dbReference type="Proteomes" id="UP000751190"/>
    </source>
</evidence>
<reference evidence="2" key="1">
    <citation type="submission" date="2021-05" db="EMBL/GenBank/DDBJ databases">
        <title>The genome of the haptophyte Pavlova lutheri (Diacronema luteri, Pavlovales) - a model for lipid biosynthesis in eukaryotic algae.</title>
        <authorList>
            <person name="Hulatt C.J."/>
            <person name="Posewitz M.C."/>
        </authorList>
    </citation>
    <scope>NUCLEOTIDE SEQUENCE</scope>
    <source>
        <strain evidence="2">NIVA-4/92</strain>
    </source>
</reference>